<name>W0SIA9_9PROT</name>
<dbReference type="InterPro" id="IPR011006">
    <property type="entry name" value="CheY-like_superfamily"/>
</dbReference>
<dbReference type="PROSITE" id="PS51755">
    <property type="entry name" value="OMPR_PHOB"/>
    <property type="match status" value="1"/>
</dbReference>
<dbReference type="RefSeq" id="WP_041102531.1">
    <property type="nucleotide sequence ID" value="NZ_AP012547.1"/>
</dbReference>
<keyword evidence="2" id="KW-0963">Cytoplasm</keyword>
<feature type="domain" description="Response regulatory" evidence="10">
    <location>
        <begin position="7"/>
        <end position="119"/>
    </location>
</feature>
<protein>
    <submittedName>
        <fullName evidence="12">Transcriptional regulatory protein OmpR</fullName>
    </submittedName>
</protein>
<dbReference type="InterPro" id="IPR001789">
    <property type="entry name" value="Sig_transdc_resp-reg_receiver"/>
</dbReference>
<dbReference type="GO" id="GO:0005829">
    <property type="term" value="C:cytosol"/>
    <property type="evidence" value="ECO:0007669"/>
    <property type="project" value="TreeGrafter"/>
</dbReference>
<evidence type="ECO:0000256" key="5">
    <source>
        <dbReference type="ARBA" id="ARBA00023015"/>
    </source>
</evidence>
<dbReference type="PROSITE" id="PS50110">
    <property type="entry name" value="RESPONSE_REGULATORY"/>
    <property type="match status" value="1"/>
</dbReference>
<dbReference type="PANTHER" id="PTHR48111">
    <property type="entry name" value="REGULATOR OF RPOS"/>
    <property type="match status" value="1"/>
</dbReference>
<evidence type="ECO:0000259" key="10">
    <source>
        <dbReference type="PROSITE" id="PS50110"/>
    </source>
</evidence>
<dbReference type="Gene3D" id="1.10.10.10">
    <property type="entry name" value="Winged helix-like DNA-binding domain superfamily/Winged helix DNA-binding domain"/>
    <property type="match status" value="1"/>
</dbReference>
<evidence type="ECO:0000313" key="12">
    <source>
        <dbReference type="EMBL" id="BAO31204.1"/>
    </source>
</evidence>
<dbReference type="InterPro" id="IPR001867">
    <property type="entry name" value="OmpR/PhoB-type_DNA-bd"/>
</dbReference>
<evidence type="ECO:0000256" key="2">
    <source>
        <dbReference type="ARBA" id="ARBA00022490"/>
    </source>
</evidence>
<dbReference type="EMBL" id="AP012547">
    <property type="protein sequence ID" value="BAO31204.1"/>
    <property type="molecule type" value="Genomic_DNA"/>
</dbReference>
<dbReference type="GO" id="GO:0000976">
    <property type="term" value="F:transcription cis-regulatory region binding"/>
    <property type="evidence" value="ECO:0007669"/>
    <property type="project" value="TreeGrafter"/>
</dbReference>
<evidence type="ECO:0000256" key="7">
    <source>
        <dbReference type="ARBA" id="ARBA00023163"/>
    </source>
</evidence>
<dbReference type="Gene3D" id="3.40.50.2300">
    <property type="match status" value="1"/>
</dbReference>
<evidence type="ECO:0000256" key="1">
    <source>
        <dbReference type="ARBA" id="ARBA00004496"/>
    </source>
</evidence>
<gene>
    <name evidence="12" type="ORF">SUTH_03434</name>
</gene>
<organism evidence="12 13">
    <name type="scientific">Sulfuritalea hydrogenivorans sk43H</name>
    <dbReference type="NCBI Taxonomy" id="1223802"/>
    <lineage>
        <taxon>Bacteria</taxon>
        <taxon>Pseudomonadati</taxon>
        <taxon>Pseudomonadota</taxon>
        <taxon>Betaproteobacteria</taxon>
        <taxon>Nitrosomonadales</taxon>
        <taxon>Sterolibacteriaceae</taxon>
        <taxon>Sulfuritalea</taxon>
    </lineage>
</organism>
<evidence type="ECO:0000256" key="4">
    <source>
        <dbReference type="ARBA" id="ARBA00023012"/>
    </source>
</evidence>
<keyword evidence="5" id="KW-0805">Transcription regulation</keyword>
<dbReference type="HOGENOM" id="CLU_000445_30_4_4"/>
<dbReference type="Gene3D" id="6.10.250.690">
    <property type="match status" value="1"/>
</dbReference>
<evidence type="ECO:0000259" key="11">
    <source>
        <dbReference type="PROSITE" id="PS51755"/>
    </source>
</evidence>
<dbReference type="FunFam" id="1.10.10.10:FF:000099">
    <property type="entry name" value="Two-component system response regulator TorR"/>
    <property type="match status" value="1"/>
</dbReference>
<dbReference type="AlphaFoldDB" id="W0SIA9"/>
<dbReference type="Pfam" id="PF00072">
    <property type="entry name" value="Response_reg"/>
    <property type="match status" value="1"/>
</dbReference>
<dbReference type="PANTHER" id="PTHR48111:SF4">
    <property type="entry name" value="DNA-BINDING DUAL TRANSCRIPTIONAL REGULATOR OMPR"/>
    <property type="match status" value="1"/>
</dbReference>
<dbReference type="GO" id="GO:0006355">
    <property type="term" value="P:regulation of DNA-templated transcription"/>
    <property type="evidence" value="ECO:0007669"/>
    <property type="project" value="InterPro"/>
</dbReference>
<evidence type="ECO:0000256" key="8">
    <source>
        <dbReference type="PROSITE-ProRule" id="PRU00169"/>
    </source>
</evidence>
<accession>W0SIA9</accession>
<evidence type="ECO:0000256" key="9">
    <source>
        <dbReference type="PROSITE-ProRule" id="PRU01091"/>
    </source>
</evidence>
<feature type="domain" description="OmpR/PhoB-type" evidence="11">
    <location>
        <begin position="129"/>
        <end position="228"/>
    </location>
</feature>
<dbReference type="STRING" id="1223802.SUTH_03434"/>
<dbReference type="GO" id="GO:0032993">
    <property type="term" value="C:protein-DNA complex"/>
    <property type="evidence" value="ECO:0007669"/>
    <property type="project" value="TreeGrafter"/>
</dbReference>
<keyword evidence="13" id="KW-1185">Reference proteome</keyword>
<dbReference type="InterPro" id="IPR039420">
    <property type="entry name" value="WalR-like"/>
</dbReference>
<keyword evidence="7" id="KW-0804">Transcription</keyword>
<dbReference type="SMART" id="SM00448">
    <property type="entry name" value="REC"/>
    <property type="match status" value="1"/>
</dbReference>
<keyword evidence="6 9" id="KW-0238">DNA-binding</keyword>
<feature type="modified residue" description="4-aspartylphosphate" evidence="8">
    <location>
        <position position="56"/>
    </location>
</feature>
<dbReference type="InterPro" id="IPR016032">
    <property type="entry name" value="Sig_transdc_resp-reg_C-effctor"/>
</dbReference>
<dbReference type="OrthoDB" id="8544854at2"/>
<comment type="subcellular location">
    <subcellularLocation>
        <location evidence="1">Cytoplasm</location>
    </subcellularLocation>
</comment>
<sequence>MAECRGRILVVDDDEGLRELLVRYLSDNGYEASGVADGLSMKRHLAAHQVDLILLDVMLPGEDGLSLARGLGSSGLPIIMLSARGEEVDRIVGLEVGADDYLPKPFSHRELLARVTAVLRRRQPAAASGRIRRFGPFEVDLDAHSLTRNGEEIDVSGAEFALLKVLLDHPDRVLGRDALVELLKGYERAPFDRMVDVRVTRLRRKIEPDPAHPVYLRTVWGEGYLFSPGGARRS</sequence>
<reference evidence="12 13" key="1">
    <citation type="journal article" date="2014" name="Syst. Appl. Microbiol.">
        <title>Complete genomes of freshwater sulfur oxidizers Sulfuricella denitrificans skB26 and Sulfuritalea hydrogenivorans sk43H: genetic insights into the sulfur oxidation pathway of betaproteobacteria.</title>
        <authorList>
            <person name="Watanabe T."/>
            <person name="Kojima H."/>
            <person name="Fukui M."/>
        </authorList>
    </citation>
    <scope>NUCLEOTIDE SEQUENCE [LARGE SCALE GENOMIC DNA]</scope>
    <source>
        <strain evidence="12">DSM22779</strain>
    </source>
</reference>
<dbReference type="Proteomes" id="UP000031637">
    <property type="component" value="Chromosome"/>
</dbReference>
<dbReference type="InterPro" id="IPR036388">
    <property type="entry name" value="WH-like_DNA-bd_sf"/>
</dbReference>
<dbReference type="SUPFAM" id="SSF52172">
    <property type="entry name" value="CheY-like"/>
    <property type="match status" value="1"/>
</dbReference>
<keyword evidence="4" id="KW-0902">Two-component regulatory system</keyword>
<dbReference type="KEGG" id="shd:SUTH_03434"/>
<dbReference type="SMART" id="SM00862">
    <property type="entry name" value="Trans_reg_C"/>
    <property type="match status" value="1"/>
</dbReference>
<dbReference type="CDD" id="cd00383">
    <property type="entry name" value="trans_reg_C"/>
    <property type="match status" value="1"/>
</dbReference>
<dbReference type="Pfam" id="PF00486">
    <property type="entry name" value="Trans_reg_C"/>
    <property type="match status" value="1"/>
</dbReference>
<evidence type="ECO:0000256" key="6">
    <source>
        <dbReference type="ARBA" id="ARBA00023125"/>
    </source>
</evidence>
<dbReference type="SUPFAM" id="SSF46894">
    <property type="entry name" value="C-terminal effector domain of the bipartite response regulators"/>
    <property type="match status" value="1"/>
</dbReference>
<evidence type="ECO:0000313" key="13">
    <source>
        <dbReference type="Proteomes" id="UP000031637"/>
    </source>
</evidence>
<proteinExistence type="predicted"/>
<feature type="DNA-binding region" description="OmpR/PhoB-type" evidence="9">
    <location>
        <begin position="129"/>
        <end position="228"/>
    </location>
</feature>
<keyword evidence="3 8" id="KW-0597">Phosphoprotein</keyword>
<dbReference type="GO" id="GO:0000156">
    <property type="term" value="F:phosphorelay response regulator activity"/>
    <property type="evidence" value="ECO:0007669"/>
    <property type="project" value="TreeGrafter"/>
</dbReference>
<evidence type="ECO:0000256" key="3">
    <source>
        <dbReference type="ARBA" id="ARBA00022553"/>
    </source>
</evidence>